<evidence type="ECO:0000256" key="6">
    <source>
        <dbReference type="ARBA" id="ARBA00022842"/>
    </source>
</evidence>
<evidence type="ECO:0000313" key="14">
    <source>
        <dbReference type="Proteomes" id="UP000315540"/>
    </source>
</evidence>
<comment type="catalytic activity">
    <reaction evidence="10">
        <text>Mg(2+)(in) = Mg(2+)(out)</text>
        <dbReference type="Rhea" id="RHEA:29827"/>
        <dbReference type="ChEBI" id="CHEBI:18420"/>
    </reaction>
</comment>
<sequence>MSRKSRVKKNIGLTPGTIVYTGNKTIEEINIDVFNYTKTEIEEINLNLIEDSFKHKKNTSVTWININGLNDTEALKNIGLHYSLHPLIMEDIANINQRPKLDEYEEYIFVVFKMLYYDKDKKLKIEHLSLILGDEYVISFQEAEGDVFDTIRERIRNNKGIIRSQGADYLLYALMDAIVDQYFLIIEALGEKIEYLEEQLFNNISAKDLPLEIQNLKKEILKIRRSILPLREVISKLEKINIQITSKTKDYLNDLLDHTLQVLENIEIYREMLWGLTEMYMTNINNKMNEVMKTLTIIATIFIPLTFIAGVYGMNFDHMPELRYKYSYHILWGVMIIIFFGLLYFFKRKKWL</sequence>
<dbReference type="GO" id="GO:0005886">
    <property type="term" value="C:plasma membrane"/>
    <property type="evidence" value="ECO:0007669"/>
    <property type="project" value="UniProtKB-SubCell"/>
</dbReference>
<protein>
    <recommendedName>
        <fullName evidence="12">Magnesium transport protein CorA</fullName>
    </recommendedName>
</protein>
<gene>
    <name evidence="12 13" type="primary">corA</name>
    <name evidence="13" type="ORF">FHK87_15990</name>
</gene>
<keyword evidence="7 12" id="KW-1133">Transmembrane helix</keyword>
<comment type="function">
    <text evidence="11">Mediates influx of magnesium ions. Alternates between open and closed states. Activated by low cytoplasmic Mg(2+) levels. Inactive when cytoplasmic Mg(2+) levels are high.</text>
</comment>
<dbReference type="PANTHER" id="PTHR46494">
    <property type="entry name" value="CORA FAMILY METAL ION TRANSPORTER (EUROFUNG)"/>
    <property type="match status" value="1"/>
</dbReference>
<dbReference type="GO" id="GO:0015087">
    <property type="term" value="F:cobalt ion transmembrane transporter activity"/>
    <property type="evidence" value="ECO:0007669"/>
    <property type="project" value="UniProtKB-UniRule"/>
</dbReference>
<evidence type="ECO:0000256" key="11">
    <source>
        <dbReference type="ARBA" id="ARBA00045497"/>
    </source>
</evidence>
<reference evidence="13 14" key="1">
    <citation type="submission" date="2019-06" db="EMBL/GenBank/DDBJ databases">
        <authorList>
            <person name="Meng X."/>
        </authorList>
    </citation>
    <scope>NUCLEOTIDE SEQUENCE [LARGE SCALE GENOMIC DNA]</scope>
    <source>
        <strain evidence="13 14">M625</strain>
    </source>
</reference>
<dbReference type="Gene3D" id="3.30.460.20">
    <property type="entry name" value="CorA soluble domain-like"/>
    <property type="match status" value="1"/>
</dbReference>
<dbReference type="GO" id="GO:0050897">
    <property type="term" value="F:cobalt ion binding"/>
    <property type="evidence" value="ECO:0007669"/>
    <property type="project" value="TreeGrafter"/>
</dbReference>
<keyword evidence="8 12" id="KW-0406">Ion transport</keyword>
<evidence type="ECO:0000256" key="5">
    <source>
        <dbReference type="ARBA" id="ARBA00022692"/>
    </source>
</evidence>
<dbReference type="SUPFAM" id="SSF143865">
    <property type="entry name" value="CorA soluble domain-like"/>
    <property type="match status" value="1"/>
</dbReference>
<dbReference type="OrthoDB" id="9803416at2"/>
<keyword evidence="5 12" id="KW-0812">Transmembrane</keyword>
<comment type="caution">
    <text evidence="13">The sequence shown here is derived from an EMBL/GenBank/DDBJ whole genome shotgun (WGS) entry which is preliminary data.</text>
</comment>
<organism evidence="13 14">
    <name type="scientific">Aquimarina algicola</name>
    <dbReference type="NCBI Taxonomy" id="2589995"/>
    <lineage>
        <taxon>Bacteria</taxon>
        <taxon>Pseudomonadati</taxon>
        <taxon>Bacteroidota</taxon>
        <taxon>Flavobacteriia</taxon>
        <taxon>Flavobacteriales</taxon>
        <taxon>Flavobacteriaceae</taxon>
        <taxon>Aquimarina</taxon>
    </lineage>
</organism>
<keyword evidence="3 12" id="KW-0813">Transport</keyword>
<dbReference type="InterPro" id="IPR045863">
    <property type="entry name" value="CorA_TM1_TM2"/>
</dbReference>
<keyword evidence="6 12" id="KW-0460">Magnesium</keyword>
<dbReference type="AlphaFoldDB" id="A0A504JA54"/>
<name>A0A504JA54_9FLAO</name>
<evidence type="ECO:0000256" key="4">
    <source>
        <dbReference type="ARBA" id="ARBA00022475"/>
    </source>
</evidence>
<accession>A0A504JA54</accession>
<evidence type="ECO:0000256" key="7">
    <source>
        <dbReference type="ARBA" id="ARBA00022989"/>
    </source>
</evidence>
<evidence type="ECO:0000256" key="8">
    <source>
        <dbReference type="ARBA" id="ARBA00023065"/>
    </source>
</evidence>
<evidence type="ECO:0000256" key="1">
    <source>
        <dbReference type="ARBA" id="ARBA00004651"/>
    </source>
</evidence>
<dbReference type="Pfam" id="PF01544">
    <property type="entry name" value="CorA"/>
    <property type="match status" value="1"/>
</dbReference>
<dbReference type="GO" id="GO:0000287">
    <property type="term" value="F:magnesium ion binding"/>
    <property type="evidence" value="ECO:0007669"/>
    <property type="project" value="TreeGrafter"/>
</dbReference>
<keyword evidence="14" id="KW-1185">Reference proteome</keyword>
<dbReference type="InterPro" id="IPR004488">
    <property type="entry name" value="Mg/Co-transport_prot_CorA"/>
</dbReference>
<comment type="subcellular location">
    <subcellularLocation>
        <location evidence="1">Cell membrane</location>
        <topology evidence="1">Multi-pass membrane protein</topology>
    </subcellularLocation>
    <subcellularLocation>
        <location evidence="12">Membrane</location>
        <topology evidence="12">Multi-pass membrane protein</topology>
    </subcellularLocation>
</comment>
<feature type="transmembrane region" description="Helical" evidence="12">
    <location>
        <begin position="326"/>
        <end position="346"/>
    </location>
</feature>
<dbReference type="Gene3D" id="1.20.58.340">
    <property type="entry name" value="Magnesium transport protein CorA, transmembrane region"/>
    <property type="match status" value="2"/>
</dbReference>
<dbReference type="EMBL" id="VFWZ01000005">
    <property type="protein sequence ID" value="TPN84433.1"/>
    <property type="molecule type" value="Genomic_DNA"/>
</dbReference>
<evidence type="ECO:0000256" key="9">
    <source>
        <dbReference type="ARBA" id="ARBA00023136"/>
    </source>
</evidence>
<evidence type="ECO:0000256" key="2">
    <source>
        <dbReference type="ARBA" id="ARBA00009765"/>
    </source>
</evidence>
<dbReference type="InterPro" id="IPR002523">
    <property type="entry name" value="MgTranspt_CorA/ZnTranspt_ZntB"/>
</dbReference>
<keyword evidence="4 12" id="KW-1003">Cell membrane</keyword>
<dbReference type="CDD" id="cd12828">
    <property type="entry name" value="TmCorA-like_1"/>
    <property type="match status" value="1"/>
</dbReference>
<dbReference type="PANTHER" id="PTHR46494:SF1">
    <property type="entry name" value="CORA FAMILY METAL ION TRANSPORTER (EUROFUNG)"/>
    <property type="match status" value="1"/>
</dbReference>
<dbReference type="SUPFAM" id="SSF144083">
    <property type="entry name" value="Magnesium transport protein CorA, transmembrane region"/>
    <property type="match status" value="1"/>
</dbReference>
<dbReference type="InterPro" id="IPR045861">
    <property type="entry name" value="CorA_cytoplasmic_dom"/>
</dbReference>
<feature type="transmembrane region" description="Helical" evidence="12">
    <location>
        <begin position="295"/>
        <end position="314"/>
    </location>
</feature>
<comment type="similarity">
    <text evidence="2 12">Belongs to the CorA metal ion transporter (MIT) (TC 1.A.35) family.</text>
</comment>
<dbReference type="GO" id="GO:0015095">
    <property type="term" value="F:magnesium ion transmembrane transporter activity"/>
    <property type="evidence" value="ECO:0007669"/>
    <property type="project" value="UniProtKB-UniRule"/>
</dbReference>
<keyword evidence="9 12" id="KW-0472">Membrane</keyword>
<evidence type="ECO:0000256" key="10">
    <source>
        <dbReference type="ARBA" id="ARBA00034269"/>
    </source>
</evidence>
<evidence type="ECO:0000256" key="3">
    <source>
        <dbReference type="ARBA" id="ARBA00022448"/>
    </source>
</evidence>
<proteinExistence type="inferred from homology"/>
<dbReference type="Proteomes" id="UP000315540">
    <property type="component" value="Unassembled WGS sequence"/>
</dbReference>
<dbReference type="FunFam" id="1.20.58.340:FF:000004">
    <property type="entry name" value="Magnesium transport protein CorA"/>
    <property type="match status" value="1"/>
</dbReference>
<dbReference type="RefSeq" id="WP_140594768.1">
    <property type="nucleotide sequence ID" value="NZ_VFWZ01000005.1"/>
</dbReference>
<evidence type="ECO:0000313" key="13">
    <source>
        <dbReference type="EMBL" id="TPN84433.1"/>
    </source>
</evidence>
<dbReference type="NCBIfam" id="TIGR00383">
    <property type="entry name" value="corA"/>
    <property type="match status" value="1"/>
</dbReference>
<evidence type="ECO:0000256" key="12">
    <source>
        <dbReference type="RuleBase" id="RU362010"/>
    </source>
</evidence>